<dbReference type="GO" id="GO:0005737">
    <property type="term" value="C:cytoplasm"/>
    <property type="evidence" value="ECO:0007669"/>
    <property type="project" value="TreeGrafter"/>
</dbReference>
<dbReference type="GO" id="GO:0072583">
    <property type="term" value="P:clathrin-dependent endocytosis"/>
    <property type="evidence" value="ECO:0007669"/>
    <property type="project" value="TreeGrafter"/>
</dbReference>
<dbReference type="Gene3D" id="1.10.287.110">
    <property type="entry name" value="DnaJ domain"/>
    <property type="match status" value="1"/>
</dbReference>
<sequence>MIKKWSSGKEGNLRALLSTLHEILEPESGWEPVPLTDMMSTRAVRKHYENAEYLTSAVRLVQRGASTREKYICRKVLEILNVCSVEVLRFESEEKVVQQKKRSEERQQNRILGKRYNHLD</sequence>
<dbReference type="InterPro" id="IPR036869">
    <property type="entry name" value="J_dom_sf"/>
</dbReference>
<dbReference type="GO" id="GO:0031982">
    <property type="term" value="C:vesicle"/>
    <property type="evidence" value="ECO:0007669"/>
    <property type="project" value="TreeGrafter"/>
</dbReference>
<name>A0AAU9N3A3_9ASTR</name>
<feature type="region of interest" description="Disordered" evidence="1">
    <location>
        <begin position="98"/>
        <end position="120"/>
    </location>
</feature>
<dbReference type="AlphaFoldDB" id="A0AAU9N3A3"/>
<evidence type="ECO:0000256" key="1">
    <source>
        <dbReference type="SAM" id="MobiDB-lite"/>
    </source>
</evidence>
<evidence type="ECO:0000313" key="2">
    <source>
        <dbReference type="EMBL" id="CAH1434514.1"/>
    </source>
</evidence>
<dbReference type="GO" id="GO:0030276">
    <property type="term" value="F:clathrin binding"/>
    <property type="evidence" value="ECO:0007669"/>
    <property type="project" value="TreeGrafter"/>
</dbReference>
<proteinExistence type="predicted"/>
<dbReference type="EMBL" id="CAKMRJ010003647">
    <property type="protein sequence ID" value="CAH1434514.1"/>
    <property type="molecule type" value="Genomic_DNA"/>
</dbReference>
<protein>
    <submittedName>
        <fullName evidence="2">Uncharacterized protein</fullName>
    </submittedName>
</protein>
<accession>A0AAU9N3A3</accession>
<dbReference type="Proteomes" id="UP001157418">
    <property type="component" value="Unassembled WGS sequence"/>
</dbReference>
<dbReference type="GO" id="GO:0072318">
    <property type="term" value="P:clathrin coat disassembly"/>
    <property type="evidence" value="ECO:0007669"/>
    <property type="project" value="TreeGrafter"/>
</dbReference>
<dbReference type="SUPFAM" id="SSF46565">
    <property type="entry name" value="Chaperone J-domain"/>
    <property type="match status" value="1"/>
</dbReference>
<reference evidence="2 3" key="1">
    <citation type="submission" date="2022-01" db="EMBL/GenBank/DDBJ databases">
        <authorList>
            <person name="Xiong W."/>
            <person name="Schranz E."/>
        </authorList>
    </citation>
    <scope>NUCLEOTIDE SEQUENCE [LARGE SCALE GENOMIC DNA]</scope>
</reference>
<dbReference type="PANTHER" id="PTHR23172:SF87">
    <property type="entry name" value="CHAPERONE DNAJ-DOMAIN SUPERFAMILY PROTEIN"/>
    <property type="match status" value="1"/>
</dbReference>
<gene>
    <name evidence="2" type="ORF">LVIROSA_LOCUS21028</name>
</gene>
<dbReference type="PANTHER" id="PTHR23172">
    <property type="entry name" value="AUXILIN/CYCLIN G-ASSOCIATED KINASE-RELATED"/>
    <property type="match status" value="1"/>
</dbReference>
<keyword evidence="3" id="KW-1185">Reference proteome</keyword>
<feature type="compositionally biased region" description="Basic and acidic residues" evidence="1">
    <location>
        <begin position="98"/>
        <end position="108"/>
    </location>
</feature>
<comment type="caution">
    <text evidence="2">The sequence shown here is derived from an EMBL/GenBank/DDBJ whole genome shotgun (WGS) entry which is preliminary data.</text>
</comment>
<evidence type="ECO:0000313" key="3">
    <source>
        <dbReference type="Proteomes" id="UP001157418"/>
    </source>
</evidence>
<organism evidence="2 3">
    <name type="scientific">Lactuca virosa</name>
    <dbReference type="NCBI Taxonomy" id="75947"/>
    <lineage>
        <taxon>Eukaryota</taxon>
        <taxon>Viridiplantae</taxon>
        <taxon>Streptophyta</taxon>
        <taxon>Embryophyta</taxon>
        <taxon>Tracheophyta</taxon>
        <taxon>Spermatophyta</taxon>
        <taxon>Magnoliopsida</taxon>
        <taxon>eudicotyledons</taxon>
        <taxon>Gunneridae</taxon>
        <taxon>Pentapetalae</taxon>
        <taxon>asterids</taxon>
        <taxon>campanulids</taxon>
        <taxon>Asterales</taxon>
        <taxon>Asteraceae</taxon>
        <taxon>Cichorioideae</taxon>
        <taxon>Cichorieae</taxon>
        <taxon>Lactucinae</taxon>
        <taxon>Lactuca</taxon>
    </lineage>
</organism>